<protein>
    <submittedName>
        <fullName evidence="3">Alkyl sulfatase</fullName>
    </submittedName>
</protein>
<feature type="domain" description="Alkyl sulfatase dimerisation" evidence="2">
    <location>
        <begin position="274"/>
        <end position="416"/>
    </location>
</feature>
<dbReference type="Gene3D" id="1.25.40.880">
    <property type="entry name" value="Alkyl sulfatase, dimerisation domain"/>
    <property type="match status" value="1"/>
</dbReference>
<dbReference type="EMBL" id="CP017754">
    <property type="protein sequence ID" value="AOZ05282.1"/>
    <property type="molecule type" value="Genomic_DNA"/>
</dbReference>
<dbReference type="InterPro" id="IPR001279">
    <property type="entry name" value="Metallo-B-lactamas"/>
</dbReference>
<dbReference type="InterPro" id="IPR029228">
    <property type="entry name" value="Alkyl_sulf_dimr"/>
</dbReference>
<evidence type="ECO:0000313" key="4">
    <source>
        <dbReference type="Proteomes" id="UP000177515"/>
    </source>
</evidence>
<dbReference type="PANTHER" id="PTHR43223">
    <property type="entry name" value="ALKYL/ARYL-SULFATASE"/>
    <property type="match status" value="1"/>
</dbReference>
<reference evidence="3 4" key="1">
    <citation type="submission" date="2016-10" db="EMBL/GenBank/DDBJ databases">
        <title>Complete genome sequences of three Cupriavidus strains isolated from various Malaysian environments.</title>
        <authorList>
            <person name="Abdullah A.A.-A."/>
            <person name="Shafie N.A.H."/>
            <person name="Lau N.S."/>
        </authorList>
    </citation>
    <scope>NUCLEOTIDE SEQUENCE [LARGE SCALE GENOMIC DNA]</scope>
    <source>
        <strain evidence="3 4">USMAA1020</strain>
    </source>
</reference>
<dbReference type="Proteomes" id="UP000177515">
    <property type="component" value="Chromosome 1"/>
</dbReference>
<gene>
    <name evidence="3" type="ORF">BKK80_05220</name>
</gene>
<evidence type="ECO:0000313" key="3">
    <source>
        <dbReference type="EMBL" id="AOZ05282.1"/>
    </source>
</evidence>
<feature type="domain" description="Metallo-beta-lactamase" evidence="1">
    <location>
        <begin position="32"/>
        <end position="191"/>
    </location>
</feature>
<organism evidence="3 4">
    <name type="scientific">Cupriavidus malaysiensis</name>
    <dbReference type="NCBI Taxonomy" id="367825"/>
    <lineage>
        <taxon>Bacteria</taxon>
        <taxon>Pseudomonadati</taxon>
        <taxon>Pseudomonadota</taxon>
        <taxon>Betaproteobacteria</taxon>
        <taxon>Burkholderiales</taxon>
        <taxon>Burkholderiaceae</taxon>
        <taxon>Cupriavidus</taxon>
    </lineage>
</organism>
<evidence type="ECO:0000259" key="1">
    <source>
        <dbReference type="Pfam" id="PF00753"/>
    </source>
</evidence>
<dbReference type="RefSeq" id="WP_071037437.1">
    <property type="nucleotide sequence ID" value="NZ_CP017754.1"/>
</dbReference>
<keyword evidence="4" id="KW-1185">Reference proteome</keyword>
<dbReference type="InterPro" id="IPR038536">
    <property type="entry name" value="Alkyl/aryl-sulf_dimr_sf"/>
</dbReference>
<dbReference type="Pfam" id="PF14863">
    <property type="entry name" value="Alkyl_sulf_dimr"/>
    <property type="match status" value="1"/>
</dbReference>
<dbReference type="Gene3D" id="3.60.15.30">
    <property type="entry name" value="Metallo-beta-lactamase domain"/>
    <property type="match status" value="1"/>
</dbReference>
<dbReference type="PANTHER" id="PTHR43223:SF2">
    <property type="entry name" value="METALLO-BETA-LACTAMASE DOMAIN-CONTAINING PROTEIN"/>
    <property type="match status" value="1"/>
</dbReference>
<accession>A0ABM6PWX2</accession>
<dbReference type="InterPro" id="IPR036866">
    <property type="entry name" value="RibonucZ/Hydroxyglut_hydro"/>
</dbReference>
<dbReference type="InterPro" id="IPR052195">
    <property type="entry name" value="Bact_Alkyl/Aryl-Sulfatase"/>
</dbReference>
<sequence>MTDNTRKAGADRTPLDTGSGIEPVAAGVWLLRGQGQSFVAEIDEGLVVVDAGPGGRVTAGMIASLREVSTRPVVALCYSHGHVGYNAGVPLWLEDAVQRGHARPRLVAHANVPARYARYRRTEGLQNRINALQFRRQPDQAAGLLRLHDPDQTYAEQLVLGSGARRVHLLWAPSETDDVSAVWVPGARVLYGSAAVIDSIPNIGTPFRTLRDTLRWAGTLERLADLRPLKVVREFGAVLEGEETVQRVLGHTAGALRWLHAEVVRLMNEGRGERELLAEITYPPEWFDVPWMKPTYGDPSYIVRDIYRSENGWWDRNPTSLHPAPPAAAAAELAAAIADKGALLRHAEALAARGEHQLALHVIDALATVPDGGPGAAPEIAQARRLKAAWLRERAGQVRSYVSRSIYLGCADRIEDGSAAAFGMR</sequence>
<dbReference type="Pfam" id="PF00753">
    <property type="entry name" value="Lactamase_B"/>
    <property type="match status" value="1"/>
</dbReference>
<proteinExistence type="predicted"/>
<dbReference type="SUPFAM" id="SSF56281">
    <property type="entry name" value="Metallo-hydrolase/oxidoreductase"/>
    <property type="match status" value="1"/>
</dbReference>
<evidence type="ECO:0000259" key="2">
    <source>
        <dbReference type="Pfam" id="PF14863"/>
    </source>
</evidence>
<name>A0ABM6PWX2_9BURK</name>